<sequence>MQILENYRPTTKYFLLHLSHPPTQTATNTFMMTCNRTREEESLEKILRKKSTQIAMKIFHAMTRLATL</sequence>
<organism evidence="1 2">
    <name type="scientific">Clunio marinus</name>
    <dbReference type="NCBI Taxonomy" id="568069"/>
    <lineage>
        <taxon>Eukaryota</taxon>
        <taxon>Metazoa</taxon>
        <taxon>Ecdysozoa</taxon>
        <taxon>Arthropoda</taxon>
        <taxon>Hexapoda</taxon>
        <taxon>Insecta</taxon>
        <taxon>Pterygota</taxon>
        <taxon>Neoptera</taxon>
        <taxon>Endopterygota</taxon>
        <taxon>Diptera</taxon>
        <taxon>Nematocera</taxon>
        <taxon>Chironomoidea</taxon>
        <taxon>Chironomidae</taxon>
        <taxon>Clunio</taxon>
    </lineage>
</organism>
<protein>
    <submittedName>
        <fullName evidence="1">CLUMA_CG018284, isoform A</fullName>
    </submittedName>
</protein>
<evidence type="ECO:0000313" key="1">
    <source>
        <dbReference type="EMBL" id="CRL04920.1"/>
    </source>
</evidence>
<dbReference type="AlphaFoldDB" id="A0A1J1IXV7"/>
<dbReference type="Proteomes" id="UP000183832">
    <property type="component" value="Unassembled WGS sequence"/>
</dbReference>
<dbReference type="EMBL" id="CVRI01000064">
    <property type="protein sequence ID" value="CRL04920.1"/>
    <property type="molecule type" value="Genomic_DNA"/>
</dbReference>
<keyword evidence="2" id="KW-1185">Reference proteome</keyword>
<proteinExistence type="predicted"/>
<reference evidence="1 2" key="1">
    <citation type="submission" date="2015-04" db="EMBL/GenBank/DDBJ databases">
        <authorList>
            <person name="Syromyatnikov M.Y."/>
            <person name="Popov V.N."/>
        </authorList>
    </citation>
    <scope>NUCLEOTIDE SEQUENCE [LARGE SCALE GENOMIC DNA]</scope>
</reference>
<gene>
    <name evidence="1" type="ORF">CLUMA_CG018284</name>
</gene>
<name>A0A1J1IXV7_9DIPT</name>
<accession>A0A1J1IXV7</accession>
<evidence type="ECO:0000313" key="2">
    <source>
        <dbReference type="Proteomes" id="UP000183832"/>
    </source>
</evidence>